<protein>
    <submittedName>
        <fullName evidence="2">Uncharacterized protein</fullName>
    </submittedName>
</protein>
<sequence length="134" mass="15103">MDIFIELLEIAENHQEGDSKKAVEAAHDWADRYNEFQADFLCAAERSSTSAQAAALFVQTSQPSEIPSENKRDELQEKNDNAIKDVKKSDSSTDDEAYVTSNGDEFAELFDTGEVKLVKEAENWKVCEESFQLM</sequence>
<dbReference type="EMBL" id="REGC01000005">
    <property type="protein sequence ID" value="RMB60812.1"/>
    <property type="molecule type" value="Genomic_DNA"/>
</dbReference>
<feature type="region of interest" description="Disordered" evidence="1">
    <location>
        <begin position="59"/>
        <end position="98"/>
    </location>
</feature>
<comment type="caution">
    <text evidence="2">The sequence shown here is derived from an EMBL/GenBank/DDBJ whole genome shotgun (WGS) entry which is preliminary data.</text>
</comment>
<evidence type="ECO:0000313" key="2">
    <source>
        <dbReference type="EMBL" id="RMB60812.1"/>
    </source>
</evidence>
<evidence type="ECO:0000313" key="3">
    <source>
        <dbReference type="Proteomes" id="UP000270649"/>
    </source>
</evidence>
<proteinExistence type="predicted"/>
<feature type="compositionally biased region" description="Basic and acidic residues" evidence="1">
    <location>
        <begin position="68"/>
        <end position="91"/>
    </location>
</feature>
<reference evidence="2 3" key="1">
    <citation type="submission" date="2018-10" db="EMBL/GenBank/DDBJ databases">
        <title>Corynebacterium macginleyi genome sequencing and assembly of the type strain and two clinical samples.</title>
        <authorList>
            <person name="Bernier A.-M."/>
            <person name="Bernard K."/>
        </authorList>
    </citation>
    <scope>NUCLEOTIDE SEQUENCE [LARGE SCALE GENOMIC DNA]</scope>
    <source>
        <strain evidence="2 3">NML 120205</strain>
    </source>
</reference>
<gene>
    <name evidence="2" type="ORF">D9543_05745</name>
</gene>
<accession>A0A3M0GDV3</accession>
<name>A0A3M0GDV3_9CORY</name>
<organism evidence="2 3">
    <name type="scientific">Corynebacterium macginleyi</name>
    <dbReference type="NCBI Taxonomy" id="38290"/>
    <lineage>
        <taxon>Bacteria</taxon>
        <taxon>Bacillati</taxon>
        <taxon>Actinomycetota</taxon>
        <taxon>Actinomycetes</taxon>
        <taxon>Mycobacteriales</taxon>
        <taxon>Corynebacteriaceae</taxon>
        <taxon>Corynebacterium</taxon>
    </lineage>
</organism>
<dbReference type="Proteomes" id="UP000270649">
    <property type="component" value="Unassembled WGS sequence"/>
</dbReference>
<dbReference type="AlphaFoldDB" id="A0A3M0GDV3"/>
<evidence type="ECO:0000256" key="1">
    <source>
        <dbReference type="SAM" id="MobiDB-lite"/>
    </source>
</evidence>